<reference evidence="6 7" key="1">
    <citation type="submission" date="2015-09" db="EMBL/GenBank/DDBJ databases">
        <title>Genome sequence of Acetobacterium wieringae DSM 1911.</title>
        <authorList>
            <person name="Poehlein A."/>
            <person name="Bengelsdorf F.R."/>
            <person name="Schiel-Bengelsdorf B."/>
            <person name="Duerre P."/>
            <person name="Daniel R."/>
        </authorList>
    </citation>
    <scope>NUCLEOTIDE SEQUENCE [LARGE SCALE GENOMIC DNA]</scope>
    <source>
        <strain evidence="6 7">DSM 1911</strain>
    </source>
</reference>
<feature type="modified residue" description="4-aspartylphosphate" evidence="3">
    <location>
        <position position="52"/>
    </location>
</feature>
<dbReference type="Pfam" id="PF00072">
    <property type="entry name" value="Response_reg"/>
    <property type="match status" value="1"/>
</dbReference>
<protein>
    <recommendedName>
        <fullName evidence="1">Stage 0 sporulation protein A homolog</fullName>
    </recommendedName>
</protein>
<evidence type="ECO:0000259" key="5">
    <source>
        <dbReference type="PROSITE" id="PS51832"/>
    </source>
</evidence>
<evidence type="ECO:0000259" key="4">
    <source>
        <dbReference type="PROSITE" id="PS50110"/>
    </source>
</evidence>
<dbReference type="Gene3D" id="3.40.50.2300">
    <property type="match status" value="1"/>
</dbReference>
<dbReference type="Gene3D" id="1.10.3210.10">
    <property type="entry name" value="Hypothetical protein af1432"/>
    <property type="match status" value="1"/>
</dbReference>
<dbReference type="SUPFAM" id="SSF109604">
    <property type="entry name" value="HD-domain/PDEase-like"/>
    <property type="match status" value="1"/>
</dbReference>
<dbReference type="PROSITE" id="PS51832">
    <property type="entry name" value="HD_GYP"/>
    <property type="match status" value="1"/>
</dbReference>
<dbReference type="STRING" id="52694.ACWI_15670"/>
<dbReference type="CDD" id="cd00077">
    <property type="entry name" value="HDc"/>
    <property type="match status" value="1"/>
</dbReference>
<evidence type="ECO:0000256" key="1">
    <source>
        <dbReference type="ARBA" id="ARBA00018672"/>
    </source>
</evidence>
<organism evidence="6 7">
    <name type="scientific">Acetobacterium wieringae</name>
    <dbReference type="NCBI Taxonomy" id="52694"/>
    <lineage>
        <taxon>Bacteria</taxon>
        <taxon>Bacillati</taxon>
        <taxon>Bacillota</taxon>
        <taxon>Clostridia</taxon>
        <taxon>Eubacteriales</taxon>
        <taxon>Eubacteriaceae</taxon>
        <taxon>Acetobacterium</taxon>
    </lineage>
</organism>
<feature type="domain" description="Response regulatory" evidence="4">
    <location>
        <begin position="4"/>
        <end position="119"/>
    </location>
</feature>
<proteinExistence type="predicted"/>
<dbReference type="SMART" id="SM00471">
    <property type="entry name" value="HDc"/>
    <property type="match status" value="1"/>
</dbReference>
<name>A0A1F2PJR6_9FIRM</name>
<dbReference type="EMBL" id="LKEU01000027">
    <property type="protein sequence ID" value="OFV70981.1"/>
    <property type="molecule type" value="Genomic_DNA"/>
</dbReference>
<dbReference type="OrthoDB" id="9805474at2"/>
<dbReference type="GO" id="GO:0016787">
    <property type="term" value="F:hydrolase activity"/>
    <property type="evidence" value="ECO:0007669"/>
    <property type="project" value="UniProtKB-KW"/>
</dbReference>
<dbReference type="SUPFAM" id="SSF52172">
    <property type="entry name" value="CheY-like"/>
    <property type="match status" value="1"/>
</dbReference>
<comment type="caution">
    <text evidence="6">The sequence shown here is derived from an EMBL/GenBank/DDBJ whole genome shotgun (WGS) entry which is preliminary data.</text>
</comment>
<keyword evidence="6" id="KW-0378">Hydrolase</keyword>
<accession>A0A1F2PJR6</accession>
<dbReference type="PANTHER" id="PTHR45228:SF5">
    <property type="entry name" value="CYCLIC DI-GMP PHOSPHODIESTERASE VC_1348-RELATED"/>
    <property type="match status" value="1"/>
</dbReference>
<evidence type="ECO:0000256" key="3">
    <source>
        <dbReference type="PROSITE-ProRule" id="PRU00169"/>
    </source>
</evidence>
<evidence type="ECO:0000256" key="2">
    <source>
        <dbReference type="ARBA" id="ARBA00024867"/>
    </source>
</evidence>
<dbReference type="InterPro" id="IPR001789">
    <property type="entry name" value="Sig_transdc_resp-reg_receiver"/>
</dbReference>
<dbReference type="SMART" id="SM00448">
    <property type="entry name" value="REC"/>
    <property type="match status" value="1"/>
</dbReference>
<evidence type="ECO:0000313" key="6">
    <source>
        <dbReference type="EMBL" id="OFV70981.1"/>
    </source>
</evidence>
<evidence type="ECO:0000313" key="7">
    <source>
        <dbReference type="Proteomes" id="UP000176244"/>
    </source>
</evidence>
<comment type="function">
    <text evidence="2">May play the central regulatory role in sporulation. It may be an element of the effector pathway responsible for the activation of sporulation genes in response to nutritional stress. Spo0A may act in concert with spo0H (a sigma factor) to control the expression of some genes that are critical to the sporulation process.</text>
</comment>
<dbReference type="InterPro" id="IPR037522">
    <property type="entry name" value="HD_GYP_dom"/>
</dbReference>
<dbReference type="Proteomes" id="UP000176244">
    <property type="component" value="Unassembled WGS sequence"/>
</dbReference>
<dbReference type="InterPro" id="IPR003607">
    <property type="entry name" value="HD/PDEase_dom"/>
</dbReference>
<dbReference type="AlphaFoldDB" id="A0A1F2PJR6"/>
<keyword evidence="3" id="KW-0597">Phosphoprotein</keyword>
<dbReference type="RefSeq" id="WP_070370878.1">
    <property type="nucleotide sequence ID" value="NZ_JAYFRG010000061.1"/>
</dbReference>
<dbReference type="Pfam" id="PF13487">
    <property type="entry name" value="HD_5"/>
    <property type="match status" value="1"/>
</dbReference>
<dbReference type="InterPro" id="IPR052020">
    <property type="entry name" value="Cyclic_di-GMP/3'3'-cGAMP_PDE"/>
</dbReference>
<dbReference type="PROSITE" id="PS50110">
    <property type="entry name" value="RESPONSE_REGULATORY"/>
    <property type="match status" value="1"/>
</dbReference>
<dbReference type="InterPro" id="IPR011006">
    <property type="entry name" value="CheY-like_superfamily"/>
</dbReference>
<dbReference type="GO" id="GO:0000160">
    <property type="term" value="P:phosphorelay signal transduction system"/>
    <property type="evidence" value="ECO:0007669"/>
    <property type="project" value="InterPro"/>
</dbReference>
<gene>
    <name evidence="6" type="primary">rpfG_5</name>
    <name evidence="6" type="ORF">ACWI_15670</name>
</gene>
<sequence>MSTKILIVDDSTTDRLIISTMLADYQTLTACDGLEAMELIAKNPDIDLVILDLNMPRMNGFEVLEALQKDPEYRKLRTIILTNYDEIDNEVKGLELGAVDYIRKPLNLQSLLIRINIHIKLKRIQKMIEQDNERLDAMVLKKTREVAATRDITIQALVGLLEVRNVESSKHTIRTQLIMKILCDHLSEKPKYQDILSENYVKELVTTTPLHDIGKVGIPDNILLKPGRLTEDEFTIMKKHVDYGVNALQNEIYCDEDVPSFIKTAMEIVGAHHEKYDGSGYPRGLAGAEIPLPGRLMAIIDVYDALTSKRVYKPAYDYDYSINLIRSESGKHFDPEIVMGFLEIQEKVIEISRKFIQDTDNSEVWS</sequence>
<dbReference type="PANTHER" id="PTHR45228">
    <property type="entry name" value="CYCLIC DI-GMP PHOSPHODIESTERASE TM_0186-RELATED"/>
    <property type="match status" value="1"/>
</dbReference>
<feature type="domain" description="HD-GYP" evidence="5">
    <location>
        <begin position="146"/>
        <end position="357"/>
    </location>
</feature>